<comment type="caution">
    <text evidence="3">The sequence shown here is derived from an EMBL/GenBank/DDBJ whole genome shotgun (WGS) entry which is preliminary data.</text>
</comment>
<evidence type="ECO:0000256" key="1">
    <source>
        <dbReference type="SAM" id="MobiDB-lite"/>
    </source>
</evidence>
<sequence length="1619" mass="180995">MQSCYPGSVHTFNKAASCVNVGNSSHPKLLPADHLRICEWQTVHGKSDNLFTAQMLGFAKKTPFQNEQEIMNKALIPLDIKPQKNGLTLEKELLNVPSSWLDHPFFTFKPGKTKKLVSASWNPSDVKDFNKAERYHELIIIHVTRADMISDNQTEIVSKFAKALASQLKGHGLQTQPFKWDGPTVAWQKVNKDKKPFNSTAERQEVVNGLLTTYLMRGDKSRMVFLILADKDAAVYSDIKRWGDCNLGIATVCVCPSAVVKKSSDILDNLSLKANFKLGGTNHIIGDVKEPSEHIESVQNDSLMIFGADFVSDLGGMIKERLQLYQGNNEGNLALNILFYRHGISESQFGMALTQELPQIYKACKEFAEKQGKSNIRITLLVVTKRHHTRLFPLKLTNSTENISGGLVVDKHIVNPNQMIFFLQSHDSALGTARPAHYTVTANQCELTLKQLERVTHKLSFVGFRATKGLSVCVPAQNLYQPDSKQSCFLFPTFRKELVNVISNCFACESVGGQRQLSRSGISSNHCEELKYKSLYSVERKFTSRRISGLRKMSSEGRKCSKCSNAPENTQHKTHSCEKSWPFWKDQVCDICFDPGHSCSLCPKKNSAHNICGICGHLHNSKFCPSIKAPDPKQYTREKYEAFIRRNPPRNQPHTVPSTSSAGPSQSVPSTATSVPQVVQSHATQAQLLPPGSVRLVANFTPPAKTEKEVEEEKRAGGFQQLVHRRTTPANVEARDVNLPDPVQANYFKVTFKSYLDLRRYRIQLDQINSKDVVKRELRRTLIKGLLQQNPPPGIWVSDYSEYIVSVGKLYENLTDAPGATVEILHHRPGRDQALVPMQSLIVYEGPFQRDALDTHVSSSDSLFLPDADLRMLNIISWFRINGYDPQNTPFFDGFRVGNRFYPTVGGVIPDHRIPSVNETIFLIRAGFFTSMRPAIGSVLLNVNTVTSAFFPPEILSNWIRLRWGQEIPPVNEQTDLIGLRVTFSGDGPIPKTRVIRDVNSLNVSRVNFTPTNADGTQGQNTSVYDHMRNKYHLLTFSPTTCCLNMGTTNDPKWYPADKLRIVAGQIFKKQLPERLGSLMIKIAQNLPETNKRLILNSALPSLGIPATTGSFSQFGLSINDKFEEVVPRYLRQPILEFKGGSQFDISKQPMNRSSWMLKDNGRIFKFAETGSSISNLHIIRLNVENNADKAEVMNLARDLSRRIGDYGVTITGNESVCDAAFSLNRSNFCIGLNAALAALRSRNSSRNPRLLLVVVPDKNIRTYANIKWWGDCVAGIPTICITKGVLAKGRWIRGRFHSDVGVISNISLKINFKLGGVSHFLNDEAGQRIFWAGAKANTMIVGADVSHAGKGRDATCPSMAGVVATCDQQCSQYFASARLQENNTESIADLADMIGERLDRYYTVNNDLPEHILFYRDGVSESQYGMVVIDEIPRIKAGCRAAGTRNGKGQNWCPKITLLVVGKRHHTRFFPKLAKTQKFNNNLSSGLLIDTGVVTPNHFSFYLQSHDSALGTARSAHYIVIINESDYTPESIHKTTNTICFTGSRAFKALSVCTPAKYADILCDRMRCYMKPALDSDFAATSPNNLDFYRSNAGIWNAPRQSRTNPWHPNLNNLMFYL</sequence>
<dbReference type="SUPFAM" id="SSF101690">
    <property type="entry name" value="PAZ domain"/>
    <property type="match status" value="2"/>
</dbReference>
<dbReference type="Proteomes" id="UP000531561">
    <property type="component" value="Unassembled WGS sequence"/>
</dbReference>
<dbReference type="Pfam" id="PF02171">
    <property type="entry name" value="Piwi"/>
    <property type="match status" value="3"/>
</dbReference>
<gene>
    <name evidence="3" type="ORF">Bfra_004994</name>
</gene>
<dbReference type="Gene3D" id="3.30.420.10">
    <property type="entry name" value="Ribonuclease H-like superfamily/Ribonuclease H"/>
    <property type="match status" value="2"/>
</dbReference>
<dbReference type="SUPFAM" id="SSF53098">
    <property type="entry name" value="Ribonuclease H-like"/>
    <property type="match status" value="2"/>
</dbReference>
<dbReference type="InterPro" id="IPR036397">
    <property type="entry name" value="RNaseH_sf"/>
</dbReference>
<dbReference type="OrthoDB" id="10252740at2759"/>
<proteinExistence type="predicted"/>
<feature type="compositionally biased region" description="Polar residues" evidence="1">
    <location>
        <begin position="652"/>
        <end position="686"/>
    </location>
</feature>
<evidence type="ECO:0000313" key="4">
    <source>
        <dbReference type="Proteomes" id="UP000531561"/>
    </source>
</evidence>
<dbReference type="SMART" id="SM01163">
    <property type="entry name" value="DUF1785"/>
    <property type="match status" value="1"/>
</dbReference>
<dbReference type="PROSITE" id="PS50822">
    <property type="entry name" value="PIWI"/>
    <property type="match status" value="3"/>
</dbReference>
<dbReference type="Pfam" id="PF08699">
    <property type="entry name" value="ArgoL1"/>
    <property type="match status" value="1"/>
</dbReference>
<dbReference type="InterPro" id="IPR012337">
    <property type="entry name" value="RNaseH-like_sf"/>
</dbReference>
<dbReference type="Gene3D" id="2.170.260.10">
    <property type="entry name" value="paz domain"/>
    <property type="match status" value="1"/>
</dbReference>
<dbReference type="GeneID" id="59259075"/>
<feature type="domain" description="Piwi" evidence="2">
    <location>
        <begin position="223"/>
        <end position="309"/>
    </location>
</feature>
<feature type="domain" description="Piwi" evidence="2">
    <location>
        <begin position="336"/>
        <end position="480"/>
    </location>
</feature>
<organism evidence="3 4">
    <name type="scientific">Botrytis fragariae</name>
    <dbReference type="NCBI Taxonomy" id="1964551"/>
    <lineage>
        <taxon>Eukaryota</taxon>
        <taxon>Fungi</taxon>
        <taxon>Dikarya</taxon>
        <taxon>Ascomycota</taxon>
        <taxon>Pezizomycotina</taxon>
        <taxon>Leotiomycetes</taxon>
        <taxon>Helotiales</taxon>
        <taxon>Sclerotiniaceae</taxon>
        <taxon>Botrytis</taxon>
    </lineage>
</organism>
<feature type="domain" description="Piwi" evidence="2">
    <location>
        <begin position="1251"/>
        <end position="1572"/>
    </location>
</feature>
<dbReference type="SMART" id="SM00950">
    <property type="entry name" value="Piwi"/>
    <property type="match status" value="2"/>
</dbReference>
<dbReference type="EMBL" id="JABFCT010000008">
    <property type="protein sequence ID" value="KAF5873532.1"/>
    <property type="molecule type" value="Genomic_DNA"/>
</dbReference>
<reference evidence="3 4" key="1">
    <citation type="journal article" date="2020" name="Phytopathology">
        <title>A high-quality genome resource of Botrytis fragariae, a new and rapidly spreading fungal pathogen causing strawberry gray mold in the U.S.A.</title>
        <authorList>
            <person name="Wu Y."/>
            <person name="Saski C.A."/>
            <person name="Schnabel G."/>
            <person name="Xiao S."/>
            <person name="Hu M."/>
        </authorList>
    </citation>
    <scope>NUCLEOTIDE SEQUENCE [LARGE SCALE GENOMIC DNA]</scope>
    <source>
        <strain evidence="3 4">BVB16</strain>
    </source>
</reference>
<dbReference type="RefSeq" id="XP_037192478.1">
    <property type="nucleotide sequence ID" value="XM_037335383.1"/>
</dbReference>
<dbReference type="Gene3D" id="3.40.50.2300">
    <property type="match status" value="2"/>
</dbReference>
<accession>A0A8H6ATW1</accession>
<dbReference type="PANTHER" id="PTHR22891">
    <property type="entry name" value="EUKARYOTIC TRANSLATION INITIATION FACTOR 2C"/>
    <property type="match status" value="1"/>
</dbReference>
<dbReference type="InterPro" id="IPR003165">
    <property type="entry name" value="Piwi"/>
</dbReference>
<dbReference type="InterPro" id="IPR036085">
    <property type="entry name" value="PAZ_dom_sf"/>
</dbReference>
<protein>
    <submittedName>
        <fullName evidence="3">Putative piwi-domain-containing protein</fullName>
    </submittedName>
</protein>
<feature type="region of interest" description="Disordered" evidence="1">
    <location>
        <begin position="645"/>
        <end position="686"/>
    </location>
</feature>
<evidence type="ECO:0000259" key="2">
    <source>
        <dbReference type="PROSITE" id="PS50822"/>
    </source>
</evidence>
<dbReference type="InterPro" id="IPR014811">
    <property type="entry name" value="ArgoL1"/>
</dbReference>
<name>A0A8H6ATW1_9HELO</name>
<evidence type="ECO:0000313" key="3">
    <source>
        <dbReference type="EMBL" id="KAF5873532.1"/>
    </source>
</evidence>
<keyword evidence="4" id="KW-1185">Reference proteome</keyword>
<dbReference type="GO" id="GO:0003676">
    <property type="term" value="F:nucleic acid binding"/>
    <property type="evidence" value="ECO:0007669"/>
    <property type="project" value="InterPro"/>
</dbReference>